<dbReference type="EMBL" id="QSKF01000008">
    <property type="protein sequence ID" value="RHE39270.1"/>
    <property type="molecule type" value="Genomic_DNA"/>
</dbReference>
<dbReference type="Proteomes" id="UP000283745">
    <property type="component" value="Unassembled WGS sequence"/>
</dbReference>
<accession>A0A414J4A3</accession>
<dbReference type="RefSeq" id="WP_118040282.1">
    <property type="nucleotide sequence ID" value="NZ_CABJFK010000008.1"/>
</dbReference>
<protein>
    <submittedName>
        <fullName evidence="2">YdcF family protein</fullName>
    </submittedName>
</protein>
<dbReference type="Gene3D" id="3.40.50.620">
    <property type="entry name" value="HUPs"/>
    <property type="match status" value="1"/>
</dbReference>
<dbReference type="InterPro" id="IPR014729">
    <property type="entry name" value="Rossmann-like_a/b/a_fold"/>
</dbReference>
<dbReference type="CDD" id="cd06259">
    <property type="entry name" value="YdcF-like"/>
    <property type="match status" value="1"/>
</dbReference>
<reference evidence="2 3" key="1">
    <citation type="submission" date="2018-08" db="EMBL/GenBank/DDBJ databases">
        <title>A genome reference for cultivated species of the human gut microbiota.</title>
        <authorList>
            <person name="Zou Y."/>
            <person name="Xue W."/>
            <person name="Luo G."/>
        </authorList>
    </citation>
    <scope>NUCLEOTIDE SEQUENCE [LARGE SCALE GENOMIC DNA]</scope>
    <source>
        <strain evidence="2 3">AM28-23</strain>
    </source>
</reference>
<sequence>MYHRFIEQISEFIFAEDEPEKADIIFIPGNGYSQMAEKAAALYGEKYAPFVLPSGKYSITVDKFCGVLSGQERYNGNYRTEWEFLKDVLVKNHVPDEVILKEDQATFTWENARLSREVTDKAGIEIKKALLCCKNYHARRALMYYQRAYPEVEFRVCPCCVDGVTKENWMNAEESIQSVLGEVQRIVTQFSLMM</sequence>
<comment type="caution">
    <text evidence="2">The sequence shown here is derived from an EMBL/GenBank/DDBJ whole genome shotgun (WGS) entry which is preliminary data.</text>
</comment>
<dbReference type="InterPro" id="IPR003848">
    <property type="entry name" value="DUF218"/>
</dbReference>
<dbReference type="InterPro" id="IPR051599">
    <property type="entry name" value="Cell_Envelope_Assoc"/>
</dbReference>
<evidence type="ECO:0000259" key="1">
    <source>
        <dbReference type="Pfam" id="PF02698"/>
    </source>
</evidence>
<dbReference type="PANTHER" id="PTHR30336">
    <property type="entry name" value="INNER MEMBRANE PROTEIN, PROBABLE PERMEASE"/>
    <property type="match status" value="1"/>
</dbReference>
<feature type="domain" description="DUF218" evidence="1">
    <location>
        <begin position="23"/>
        <end position="169"/>
    </location>
</feature>
<proteinExistence type="predicted"/>
<evidence type="ECO:0000313" key="2">
    <source>
        <dbReference type="EMBL" id="RHE39270.1"/>
    </source>
</evidence>
<dbReference type="PANTHER" id="PTHR30336:SF20">
    <property type="entry name" value="DUF218 DOMAIN-CONTAINING PROTEIN"/>
    <property type="match status" value="1"/>
</dbReference>
<organism evidence="2 3">
    <name type="scientific">Blautia obeum</name>
    <dbReference type="NCBI Taxonomy" id="40520"/>
    <lineage>
        <taxon>Bacteria</taxon>
        <taxon>Bacillati</taxon>
        <taxon>Bacillota</taxon>
        <taxon>Clostridia</taxon>
        <taxon>Lachnospirales</taxon>
        <taxon>Lachnospiraceae</taxon>
        <taxon>Blautia</taxon>
    </lineage>
</organism>
<dbReference type="Pfam" id="PF02698">
    <property type="entry name" value="DUF218"/>
    <property type="match status" value="1"/>
</dbReference>
<dbReference type="AlphaFoldDB" id="A0A414J4A3"/>
<gene>
    <name evidence="2" type="ORF">DW740_11020</name>
</gene>
<evidence type="ECO:0000313" key="3">
    <source>
        <dbReference type="Proteomes" id="UP000283745"/>
    </source>
</evidence>
<dbReference type="GO" id="GO:0005886">
    <property type="term" value="C:plasma membrane"/>
    <property type="evidence" value="ECO:0007669"/>
    <property type="project" value="TreeGrafter"/>
</dbReference>
<name>A0A414J4A3_9FIRM</name>